<dbReference type="GO" id="GO:0005789">
    <property type="term" value="C:endoplasmic reticulum membrane"/>
    <property type="evidence" value="ECO:0007669"/>
    <property type="project" value="TreeGrafter"/>
</dbReference>
<evidence type="ECO:0000313" key="4">
    <source>
        <dbReference type="Proteomes" id="UP000829685"/>
    </source>
</evidence>
<dbReference type="GO" id="GO:0006888">
    <property type="term" value="P:endoplasmic reticulum to Golgi vesicle-mediated transport"/>
    <property type="evidence" value="ECO:0007669"/>
    <property type="project" value="TreeGrafter"/>
</dbReference>
<proteinExistence type="predicted"/>
<reference evidence="3" key="1">
    <citation type="submission" date="2021-03" db="EMBL/GenBank/DDBJ databases">
        <title>Revisited historic fungal species revealed as producer of novel bioactive compounds through whole genome sequencing and comparative genomics.</title>
        <authorList>
            <person name="Vignolle G.A."/>
            <person name="Hochenegger N."/>
            <person name="Mach R.L."/>
            <person name="Mach-Aigner A.R."/>
            <person name="Javad Rahimi M."/>
            <person name="Salim K.A."/>
            <person name="Chan C.M."/>
            <person name="Lim L.B.L."/>
            <person name="Cai F."/>
            <person name="Druzhinina I.S."/>
            <person name="U'Ren J.M."/>
            <person name="Derntl C."/>
        </authorList>
    </citation>
    <scope>NUCLEOTIDE SEQUENCE</scope>
    <source>
        <strain evidence="3">TUCIM 5799</strain>
    </source>
</reference>
<dbReference type="GO" id="GO:0051082">
    <property type="term" value="F:unfolded protein binding"/>
    <property type="evidence" value="ECO:0007669"/>
    <property type="project" value="TreeGrafter"/>
</dbReference>
<evidence type="ECO:0000256" key="1">
    <source>
        <dbReference type="SAM" id="MobiDB-lite"/>
    </source>
</evidence>
<accession>A0A9Q0AQH9</accession>
<sequence length="226" mass="24750">MDSFIAVDKSKTTRSANYRGSNSFATFLIIGPTCFFLGILFAQFPYDFPLLWTSDDVLPTFLDQLETHLKFMYQAPPLIARILHIMVGTGFLGLFLKLFRPSEANMLFDGASLILYVIGVGIYITNIIKGLRTVDAGIWNDPEFKGSSVDGPLTGEVVLGREDSLKVLAASNTILALVLVGVLVLQAGQWYAERKDKEEAEKFEQADKDKKAAAATSGGAASKKKQ</sequence>
<feature type="compositionally biased region" description="Basic and acidic residues" evidence="1">
    <location>
        <begin position="201"/>
        <end position="212"/>
    </location>
</feature>
<feature type="compositionally biased region" description="Low complexity" evidence="1">
    <location>
        <begin position="213"/>
        <end position="226"/>
    </location>
</feature>
<keyword evidence="2" id="KW-1133">Transmembrane helix</keyword>
<feature type="transmembrane region" description="Helical" evidence="2">
    <location>
        <begin position="24"/>
        <end position="44"/>
    </location>
</feature>
<evidence type="ECO:0008006" key="5">
    <source>
        <dbReference type="Google" id="ProtNLM"/>
    </source>
</evidence>
<dbReference type="AlphaFoldDB" id="A0A9Q0AQH9"/>
<keyword evidence="4" id="KW-1185">Reference proteome</keyword>
<protein>
    <recommendedName>
        <fullName evidence="5">Secretory component protein SHR3</fullName>
    </recommendedName>
</protein>
<keyword evidence="2" id="KW-0472">Membrane</keyword>
<feature type="transmembrane region" description="Helical" evidence="2">
    <location>
        <begin position="106"/>
        <end position="124"/>
    </location>
</feature>
<feature type="transmembrane region" description="Helical" evidence="2">
    <location>
        <begin position="78"/>
        <end position="99"/>
    </location>
</feature>
<feature type="transmembrane region" description="Helical" evidence="2">
    <location>
        <begin position="167"/>
        <end position="185"/>
    </location>
</feature>
<comment type="caution">
    <text evidence="3">The sequence shown here is derived from an EMBL/GenBank/DDBJ whole genome shotgun (WGS) entry which is preliminary data.</text>
</comment>
<evidence type="ECO:0000313" key="3">
    <source>
        <dbReference type="EMBL" id="KAI1872554.1"/>
    </source>
</evidence>
<organism evidence="3 4">
    <name type="scientific">Neoarthrinium moseri</name>
    <dbReference type="NCBI Taxonomy" id="1658444"/>
    <lineage>
        <taxon>Eukaryota</taxon>
        <taxon>Fungi</taxon>
        <taxon>Dikarya</taxon>
        <taxon>Ascomycota</taxon>
        <taxon>Pezizomycotina</taxon>
        <taxon>Sordariomycetes</taxon>
        <taxon>Xylariomycetidae</taxon>
        <taxon>Amphisphaeriales</taxon>
        <taxon>Apiosporaceae</taxon>
        <taxon>Neoarthrinium</taxon>
    </lineage>
</organism>
<dbReference type="OrthoDB" id="5229808at2759"/>
<keyword evidence="2" id="KW-0812">Transmembrane</keyword>
<dbReference type="PANTHER" id="PTHR28228">
    <property type="entry name" value="SECRETORY COMPONENT PROTEIN SHR3"/>
    <property type="match status" value="1"/>
</dbReference>
<feature type="region of interest" description="Disordered" evidence="1">
    <location>
        <begin position="201"/>
        <end position="226"/>
    </location>
</feature>
<dbReference type="EMBL" id="JAFIMR010000011">
    <property type="protein sequence ID" value="KAI1872554.1"/>
    <property type="molecule type" value="Genomic_DNA"/>
</dbReference>
<dbReference type="SMART" id="SM00786">
    <property type="entry name" value="SHR3_chaperone"/>
    <property type="match status" value="1"/>
</dbReference>
<dbReference type="Pfam" id="PF08229">
    <property type="entry name" value="SHR3_chaperone"/>
    <property type="match status" value="1"/>
</dbReference>
<dbReference type="InterPro" id="IPR013248">
    <property type="entry name" value="Psh3/Shr3"/>
</dbReference>
<evidence type="ECO:0000256" key="2">
    <source>
        <dbReference type="SAM" id="Phobius"/>
    </source>
</evidence>
<gene>
    <name evidence="3" type="ORF">JX265_005434</name>
</gene>
<dbReference type="Proteomes" id="UP000829685">
    <property type="component" value="Unassembled WGS sequence"/>
</dbReference>
<dbReference type="PIRSF" id="PIRSF029187">
    <property type="entry name" value="Shr3_AAP_chap"/>
    <property type="match status" value="1"/>
</dbReference>
<dbReference type="PANTHER" id="PTHR28228:SF1">
    <property type="entry name" value="SECRETORY COMPONENT PROTEIN SHR3"/>
    <property type="match status" value="1"/>
</dbReference>
<name>A0A9Q0AQH9_9PEZI</name>